<dbReference type="EMBL" id="CAWYQH010000001">
    <property type="protein sequence ID" value="CAK8672076.1"/>
    <property type="molecule type" value="Genomic_DNA"/>
</dbReference>
<dbReference type="InterPro" id="IPR053066">
    <property type="entry name" value="ADGR_G7"/>
</dbReference>
<dbReference type="Proteomes" id="UP001642483">
    <property type="component" value="Unassembled WGS sequence"/>
</dbReference>
<evidence type="ECO:0000256" key="3">
    <source>
        <dbReference type="ARBA" id="ARBA00022989"/>
    </source>
</evidence>
<dbReference type="Gene3D" id="1.20.1070.10">
    <property type="entry name" value="Rhodopsin 7-helix transmembrane proteins"/>
    <property type="match status" value="1"/>
</dbReference>
<reference evidence="7 8" key="1">
    <citation type="submission" date="2024-02" db="EMBL/GenBank/DDBJ databases">
        <authorList>
            <person name="Daric V."/>
            <person name="Darras S."/>
        </authorList>
    </citation>
    <scope>NUCLEOTIDE SEQUENCE [LARGE SCALE GENOMIC DNA]</scope>
</reference>
<organism evidence="7 8">
    <name type="scientific">Clavelina lepadiformis</name>
    <name type="common">Light-bulb sea squirt</name>
    <name type="synonym">Ascidia lepadiformis</name>
    <dbReference type="NCBI Taxonomy" id="159417"/>
    <lineage>
        <taxon>Eukaryota</taxon>
        <taxon>Metazoa</taxon>
        <taxon>Chordata</taxon>
        <taxon>Tunicata</taxon>
        <taxon>Ascidiacea</taxon>
        <taxon>Aplousobranchia</taxon>
        <taxon>Clavelinidae</taxon>
        <taxon>Clavelina</taxon>
    </lineage>
</organism>
<accession>A0ABP0EYC2</accession>
<dbReference type="PANTHER" id="PTHR47767:SF2">
    <property type="entry name" value="GPS DOMAIN-CONTAINING PROTEIN"/>
    <property type="match status" value="1"/>
</dbReference>
<sequence length="282" mass="32012">MGFFLTAFLYLILKELRTSKPGPIHIQLCLCLGIAYLIFLSGSDMVHNSLLCIGMAASMHYFLLAAWVWMFVEGLAMFKTLVKKSRFLGNDFLLKWSIVAYVLPACTVAVTMGITIGVLDKEREWYLDPDNTAIVESNYVHDNFCWLHGSALILGFLAKLGFIFAVNVIIYGAVIRSITWGRKKIQSSHAPSSTKDHVIKVTSVAALLGVTWIFSIPLFQTRDETTIIVFSYIFSFFNSFQGVAIFFLFRNPKTRALWLNPIKSKMKYLELTKRRSYMIPSV</sequence>
<evidence type="ECO:0000256" key="4">
    <source>
        <dbReference type="ARBA" id="ARBA00023136"/>
    </source>
</evidence>
<dbReference type="InterPro" id="IPR017981">
    <property type="entry name" value="GPCR_2-like_7TM"/>
</dbReference>
<feature type="transmembrane region" description="Helical" evidence="5">
    <location>
        <begin position="48"/>
        <end position="72"/>
    </location>
</feature>
<name>A0ABP0EYC2_CLALP</name>
<comment type="subcellular location">
    <subcellularLocation>
        <location evidence="1">Membrane</location>
        <topology evidence="1">Multi-pass membrane protein</topology>
    </subcellularLocation>
</comment>
<feature type="transmembrane region" description="Helical" evidence="5">
    <location>
        <begin position="225"/>
        <end position="249"/>
    </location>
</feature>
<keyword evidence="4 5" id="KW-0472">Membrane</keyword>
<feature type="transmembrane region" description="Helical" evidence="5">
    <location>
        <begin position="24"/>
        <end position="42"/>
    </location>
</feature>
<proteinExistence type="predicted"/>
<dbReference type="PANTHER" id="PTHR47767">
    <property type="entry name" value="ADHESION G PROTEIN-COUPLED RECEPTOR G7"/>
    <property type="match status" value="1"/>
</dbReference>
<dbReference type="InterPro" id="IPR000832">
    <property type="entry name" value="GPCR_2_secretin-like"/>
</dbReference>
<comment type="caution">
    <text evidence="7">The sequence shown here is derived from an EMBL/GenBank/DDBJ whole genome shotgun (WGS) entry which is preliminary data.</text>
</comment>
<keyword evidence="8" id="KW-1185">Reference proteome</keyword>
<evidence type="ECO:0000256" key="5">
    <source>
        <dbReference type="SAM" id="Phobius"/>
    </source>
</evidence>
<evidence type="ECO:0000313" key="7">
    <source>
        <dbReference type="EMBL" id="CAK8672076.1"/>
    </source>
</evidence>
<keyword evidence="3 5" id="KW-1133">Transmembrane helix</keyword>
<feature type="transmembrane region" description="Helical" evidence="5">
    <location>
        <begin position="151"/>
        <end position="178"/>
    </location>
</feature>
<keyword evidence="2 5" id="KW-0812">Transmembrane</keyword>
<evidence type="ECO:0000259" key="6">
    <source>
        <dbReference type="PROSITE" id="PS50261"/>
    </source>
</evidence>
<evidence type="ECO:0000313" key="8">
    <source>
        <dbReference type="Proteomes" id="UP001642483"/>
    </source>
</evidence>
<feature type="transmembrane region" description="Helical" evidence="5">
    <location>
        <begin position="198"/>
        <end position="219"/>
    </location>
</feature>
<dbReference type="Pfam" id="PF00002">
    <property type="entry name" value="7tm_2"/>
    <property type="match status" value="1"/>
</dbReference>
<feature type="domain" description="G-protein coupled receptors family 2 profile 2" evidence="6">
    <location>
        <begin position="1"/>
        <end position="253"/>
    </location>
</feature>
<dbReference type="PROSITE" id="PS50261">
    <property type="entry name" value="G_PROTEIN_RECEP_F2_4"/>
    <property type="match status" value="1"/>
</dbReference>
<gene>
    <name evidence="7" type="ORF">CVLEPA_LOCUS1073</name>
</gene>
<protein>
    <recommendedName>
        <fullName evidence="6">G-protein coupled receptors family 2 profile 2 domain-containing protein</fullName>
    </recommendedName>
</protein>
<feature type="transmembrane region" description="Helical" evidence="5">
    <location>
        <begin position="93"/>
        <end position="119"/>
    </location>
</feature>
<evidence type="ECO:0000256" key="2">
    <source>
        <dbReference type="ARBA" id="ARBA00022692"/>
    </source>
</evidence>
<evidence type="ECO:0000256" key="1">
    <source>
        <dbReference type="ARBA" id="ARBA00004141"/>
    </source>
</evidence>